<keyword evidence="2 4" id="KW-0396">Initiation factor</keyword>
<dbReference type="Proteomes" id="UP000265716">
    <property type="component" value="Unassembled WGS sequence"/>
</dbReference>
<proteinExistence type="inferred from homology"/>
<dbReference type="InterPro" id="IPR016650">
    <property type="entry name" value="eIF3e"/>
</dbReference>
<dbReference type="Proteomes" id="UP000283543">
    <property type="component" value="Unassembled WGS sequence"/>
</dbReference>
<feature type="domain" description="PCI" evidence="6">
    <location>
        <begin position="256"/>
        <end position="431"/>
    </location>
</feature>
<dbReference type="Pfam" id="PF01399">
    <property type="entry name" value="PCI"/>
    <property type="match status" value="1"/>
</dbReference>
<comment type="similarity">
    <text evidence="4 5">Belongs to the eIF-3 subunit E family.</text>
</comment>
<evidence type="ECO:0000313" key="12">
    <source>
        <dbReference type="Proteomes" id="UP000286510"/>
    </source>
</evidence>
<dbReference type="InterPro" id="IPR036390">
    <property type="entry name" value="WH_DNA-bd_sf"/>
</dbReference>
<keyword evidence="1 4" id="KW-0963">Cytoplasm</keyword>
<dbReference type="GO" id="GO:0016282">
    <property type="term" value="C:eukaryotic 43S preinitiation complex"/>
    <property type="evidence" value="ECO:0007669"/>
    <property type="project" value="UniProtKB-UniRule"/>
</dbReference>
<evidence type="ECO:0000256" key="2">
    <source>
        <dbReference type="ARBA" id="ARBA00022540"/>
    </source>
</evidence>
<evidence type="ECO:0000256" key="5">
    <source>
        <dbReference type="PIRNR" id="PIRNR016255"/>
    </source>
</evidence>
<protein>
    <recommendedName>
        <fullName evidence="4 5">Eukaryotic translation initiation factor 3 subunit E</fullName>
        <shortName evidence="4">eIF3e</shortName>
    </recommendedName>
    <alternativeName>
        <fullName evidence="4">Eukaryotic translation initiation factor 3 subunit 6</fullName>
    </alternativeName>
</protein>
<comment type="subunit">
    <text evidence="4 5">Component of the eukaryotic translation initiation factor 3 (eIF-3) complex.</text>
</comment>
<dbReference type="AlphaFoldDB" id="A0A397DBE9"/>
<dbReference type="GO" id="GO:0003743">
    <property type="term" value="F:translation initiation factor activity"/>
    <property type="evidence" value="ECO:0007669"/>
    <property type="project" value="UniProtKB-UniRule"/>
</dbReference>
<dbReference type="PROSITE" id="PS50250">
    <property type="entry name" value="PCI"/>
    <property type="match status" value="1"/>
</dbReference>
<dbReference type="PIRSF" id="PIRSF016255">
    <property type="entry name" value="eIF3e_su6"/>
    <property type="match status" value="1"/>
</dbReference>
<evidence type="ECO:0000313" key="11">
    <source>
        <dbReference type="Proteomes" id="UP000283543"/>
    </source>
</evidence>
<evidence type="ECO:0000256" key="4">
    <source>
        <dbReference type="HAMAP-Rule" id="MF_03004"/>
    </source>
</evidence>
<dbReference type="SUPFAM" id="SSF46785">
    <property type="entry name" value="Winged helix' DNA-binding domain"/>
    <property type="match status" value="1"/>
</dbReference>
<dbReference type="GO" id="GO:0001732">
    <property type="term" value="P:formation of cytoplasmic translation initiation complex"/>
    <property type="evidence" value="ECO:0007669"/>
    <property type="project" value="UniProtKB-UniRule"/>
</dbReference>
<evidence type="ECO:0000313" key="8">
    <source>
        <dbReference type="EMBL" id="RHY70154.1"/>
    </source>
</evidence>
<dbReference type="Pfam" id="PF09440">
    <property type="entry name" value="eIF3_N"/>
    <property type="match status" value="1"/>
</dbReference>
<dbReference type="SMART" id="SM01186">
    <property type="entry name" value="eIF3_N"/>
    <property type="match status" value="1"/>
</dbReference>
<evidence type="ECO:0000313" key="7">
    <source>
        <dbReference type="EMBL" id="RHY62187.1"/>
    </source>
</evidence>
<comment type="subcellular location">
    <subcellularLocation>
        <location evidence="4 5">Cytoplasm</location>
    </subcellularLocation>
</comment>
<evidence type="ECO:0000256" key="3">
    <source>
        <dbReference type="ARBA" id="ARBA00022917"/>
    </source>
</evidence>
<sequence length="469" mass="53811">MADSKVTAAASAGVPTAQYDLTNSVAPFMDLHFMFPLIDFLSSNEMYDDKQLQAAKLELLKPTKMADFAIEVHQALHGASKVPAELEKKRHAIIDEVNAAKGQCKPFLTLVDDQDKIIALQNDGLLTAAYLEQHHAVRFLAVAPYPHFPSFSSSLLVQITSDVLEGLYTYAKLQYECGNYQDCLTYLTYYGVLVPNASEKYLNALWGKLAAEILVFRWEDAVADIARINEAIDASVRSPLEQLQQRTWLLHWALFVYAWHEDGRDGIVDFMLQSRCLEAIQTNAPWLMRYLAAGVILHKKRRYLIKELLRIIHVDDKAYRDPIIEFLECLYVHFDFELAQAKLLECKHVLASDFFLAEKNMHAFMEHARLLTFEIYCRIHHTIDISLLADKLAMNEKGDAEKWIVDLIRNARLEAKIDSQKDVIVMDTRYDSVYRQVITKTKDLAARTTTMIAQFDRLGKRQQQQRAQF</sequence>
<dbReference type="CDD" id="cd21378">
    <property type="entry name" value="eIF3E"/>
    <property type="match status" value="1"/>
</dbReference>
<dbReference type="EMBL" id="QUTB01003003">
    <property type="protein sequence ID" value="RHY70154.1"/>
    <property type="molecule type" value="Genomic_DNA"/>
</dbReference>
<dbReference type="PANTHER" id="PTHR10317">
    <property type="entry name" value="EUKARYOTIC TRANSLATION INITIATION FACTOR 3 SUBUNIT E"/>
    <property type="match status" value="1"/>
</dbReference>
<dbReference type="InterPro" id="IPR019010">
    <property type="entry name" value="eIF3e_N"/>
</dbReference>
<comment type="caution">
    <text evidence="7">The sequence shown here is derived from an EMBL/GenBank/DDBJ whole genome shotgun (WGS) entry which is preliminary data.</text>
</comment>
<dbReference type="SMART" id="SM00088">
    <property type="entry name" value="PINT"/>
    <property type="match status" value="1"/>
</dbReference>
<keyword evidence="3 4" id="KW-0648">Protein biosynthesis</keyword>
<dbReference type="HAMAP" id="MF_03004">
    <property type="entry name" value="eIF3e"/>
    <property type="match status" value="1"/>
</dbReference>
<name>A0A397DBE9_APHAT</name>
<dbReference type="VEuPathDB" id="FungiDB:H257_15365"/>
<gene>
    <name evidence="9" type="ORF">DYB26_003470</name>
    <name evidence="8" type="ORF">DYB34_008535</name>
    <name evidence="7" type="ORF">DYB38_006801</name>
</gene>
<dbReference type="InterPro" id="IPR000717">
    <property type="entry name" value="PCI_dom"/>
</dbReference>
<evidence type="ECO:0000313" key="10">
    <source>
        <dbReference type="Proteomes" id="UP000265716"/>
    </source>
</evidence>
<evidence type="ECO:0000259" key="6">
    <source>
        <dbReference type="PROSITE" id="PS50250"/>
    </source>
</evidence>
<organism evidence="7 10">
    <name type="scientific">Aphanomyces astaci</name>
    <name type="common">Crayfish plague agent</name>
    <dbReference type="NCBI Taxonomy" id="112090"/>
    <lineage>
        <taxon>Eukaryota</taxon>
        <taxon>Sar</taxon>
        <taxon>Stramenopiles</taxon>
        <taxon>Oomycota</taxon>
        <taxon>Saprolegniomycetes</taxon>
        <taxon>Saprolegniales</taxon>
        <taxon>Verrucalvaceae</taxon>
        <taxon>Aphanomyces</taxon>
    </lineage>
</organism>
<comment type="function">
    <text evidence="4">Component of the eukaryotic translation initiation factor 3 (eIF-3) complex, which is involved in protein synthesis of a specialized repertoire of mRNAs and, together with other initiation factors, stimulates binding of mRNA and methionyl-tRNAi to the 40S ribosome. The eIF-3 complex specifically targets and initiates translation of a subset of mRNAs involved in cell proliferation.</text>
</comment>
<dbReference type="EMBL" id="QUTC01004820">
    <property type="protein sequence ID" value="RHY62187.1"/>
    <property type="molecule type" value="Genomic_DNA"/>
</dbReference>
<evidence type="ECO:0000313" key="9">
    <source>
        <dbReference type="EMBL" id="RHZ06980.1"/>
    </source>
</evidence>
<reference evidence="10 11" key="1">
    <citation type="submission" date="2018-08" db="EMBL/GenBank/DDBJ databases">
        <title>Aphanomyces genome sequencing and annotation.</title>
        <authorList>
            <person name="Minardi D."/>
            <person name="Oidtmann B."/>
            <person name="Van Der Giezen M."/>
            <person name="Studholme D.J."/>
        </authorList>
    </citation>
    <scope>NUCLEOTIDE SEQUENCE [LARGE SCALE GENOMIC DNA]</scope>
    <source>
        <strain evidence="9 12">FDL457</strain>
        <strain evidence="7 10">SA</strain>
        <strain evidence="8 11">Si</strain>
    </source>
</reference>
<dbReference type="GO" id="GO:0071540">
    <property type="term" value="C:eukaryotic translation initiation factor 3 complex, eIF3e"/>
    <property type="evidence" value="ECO:0007669"/>
    <property type="project" value="UniProtKB-UniRule"/>
</dbReference>
<dbReference type="EMBL" id="QUTF01016383">
    <property type="protein sequence ID" value="RHZ06980.1"/>
    <property type="molecule type" value="Genomic_DNA"/>
</dbReference>
<dbReference type="Proteomes" id="UP000286510">
    <property type="component" value="Unassembled WGS sequence"/>
</dbReference>
<dbReference type="GO" id="GO:0033290">
    <property type="term" value="C:eukaryotic 48S preinitiation complex"/>
    <property type="evidence" value="ECO:0007669"/>
    <property type="project" value="UniProtKB-UniRule"/>
</dbReference>
<accession>A0A397DBE9</accession>
<evidence type="ECO:0000256" key="1">
    <source>
        <dbReference type="ARBA" id="ARBA00022490"/>
    </source>
</evidence>